<name>A0A0E9S2N3_ANGAN</name>
<dbReference type="EMBL" id="GBXM01073814">
    <property type="protein sequence ID" value="JAH34763.1"/>
    <property type="molecule type" value="Transcribed_RNA"/>
</dbReference>
<accession>A0A0E9S2N3</accession>
<reference evidence="1" key="1">
    <citation type="submission" date="2014-11" db="EMBL/GenBank/DDBJ databases">
        <authorList>
            <person name="Amaro Gonzalez C."/>
        </authorList>
    </citation>
    <scope>NUCLEOTIDE SEQUENCE</scope>
</reference>
<dbReference type="AlphaFoldDB" id="A0A0E9S2N3"/>
<reference evidence="1" key="2">
    <citation type="journal article" date="2015" name="Fish Shellfish Immunol.">
        <title>Early steps in the European eel (Anguilla anguilla)-Vibrio vulnificus interaction in the gills: Role of the RtxA13 toxin.</title>
        <authorList>
            <person name="Callol A."/>
            <person name="Pajuelo D."/>
            <person name="Ebbesson L."/>
            <person name="Teles M."/>
            <person name="MacKenzie S."/>
            <person name="Amaro C."/>
        </authorList>
    </citation>
    <scope>NUCLEOTIDE SEQUENCE</scope>
</reference>
<proteinExistence type="predicted"/>
<evidence type="ECO:0000313" key="1">
    <source>
        <dbReference type="EMBL" id="JAH34763.1"/>
    </source>
</evidence>
<protein>
    <submittedName>
        <fullName evidence="1">Uncharacterized protein</fullName>
    </submittedName>
</protein>
<organism evidence="1">
    <name type="scientific">Anguilla anguilla</name>
    <name type="common">European freshwater eel</name>
    <name type="synonym">Muraena anguilla</name>
    <dbReference type="NCBI Taxonomy" id="7936"/>
    <lineage>
        <taxon>Eukaryota</taxon>
        <taxon>Metazoa</taxon>
        <taxon>Chordata</taxon>
        <taxon>Craniata</taxon>
        <taxon>Vertebrata</taxon>
        <taxon>Euteleostomi</taxon>
        <taxon>Actinopterygii</taxon>
        <taxon>Neopterygii</taxon>
        <taxon>Teleostei</taxon>
        <taxon>Anguilliformes</taxon>
        <taxon>Anguillidae</taxon>
        <taxon>Anguilla</taxon>
    </lineage>
</organism>
<sequence>MLTLTFPRTAMFPQRVYVYVHSQSEPRLQYSNRGLLVRYTKIRWSRYKQIMENYVFNLRRPISKCRICGDTSTNSGEWSVFTS</sequence>